<organism evidence="3 4">
    <name type="scientific">Rhodococcus navarretei</name>
    <dbReference type="NCBI Taxonomy" id="3128981"/>
    <lineage>
        <taxon>Bacteria</taxon>
        <taxon>Bacillati</taxon>
        <taxon>Actinomycetota</taxon>
        <taxon>Actinomycetes</taxon>
        <taxon>Mycobacteriales</taxon>
        <taxon>Nocardiaceae</taxon>
        <taxon>Rhodococcus</taxon>
    </lineage>
</organism>
<proteinExistence type="predicted"/>
<evidence type="ECO:0000256" key="1">
    <source>
        <dbReference type="SAM" id="MobiDB-lite"/>
    </source>
</evidence>
<gene>
    <name evidence="3" type="ORF">AABD04_20455</name>
</gene>
<evidence type="ECO:0000256" key="2">
    <source>
        <dbReference type="SAM" id="Phobius"/>
    </source>
</evidence>
<keyword evidence="2" id="KW-1133">Transmembrane helix</keyword>
<dbReference type="EMBL" id="JBBPCN010000001">
    <property type="protein sequence ID" value="MEK8073222.1"/>
    <property type="molecule type" value="Genomic_DNA"/>
</dbReference>
<keyword evidence="2" id="KW-0812">Transmembrane</keyword>
<feature type="transmembrane region" description="Helical" evidence="2">
    <location>
        <begin position="6"/>
        <end position="25"/>
    </location>
</feature>
<evidence type="ECO:0000313" key="4">
    <source>
        <dbReference type="Proteomes" id="UP001456513"/>
    </source>
</evidence>
<dbReference type="RefSeq" id="WP_243610790.1">
    <property type="nucleotide sequence ID" value="NZ_JBBPCN010000001.1"/>
</dbReference>
<comment type="caution">
    <text evidence="3">The sequence shown here is derived from an EMBL/GenBank/DDBJ whole genome shotgun (WGS) entry which is preliminary data.</text>
</comment>
<evidence type="ECO:0000313" key="3">
    <source>
        <dbReference type="EMBL" id="MEK8073222.1"/>
    </source>
</evidence>
<name>A0ABU9D0T9_9NOCA</name>
<accession>A0ABU9D0T9</accession>
<protein>
    <recommendedName>
        <fullName evidence="5">Secreted protein</fullName>
    </recommendedName>
</protein>
<keyword evidence="4" id="KW-1185">Reference proteome</keyword>
<dbReference type="Proteomes" id="UP001456513">
    <property type="component" value="Unassembled WGS sequence"/>
</dbReference>
<keyword evidence="2" id="KW-0472">Membrane</keyword>
<reference evidence="3 4" key="1">
    <citation type="submission" date="2024-03" db="EMBL/GenBank/DDBJ databases">
        <title>Rhodococcus navarretei sp. nov. and Pseudarthrobacter quantumdoti sp. nov., two new species with the ability to biosynthesize Quantum Dots isolated from soil samples at Union Glacier, Antarctica.</title>
        <authorList>
            <person name="Vargas M."/>
        </authorList>
    </citation>
    <scope>NUCLEOTIDE SEQUENCE [LARGE SCALE GENOMIC DNA]</scope>
    <source>
        <strain evidence="3 4">EXRC-4A-4</strain>
    </source>
</reference>
<feature type="compositionally biased region" description="Acidic residues" evidence="1">
    <location>
        <begin position="94"/>
        <end position="111"/>
    </location>
</feature>
<sequence length="111" mass="12213">MTCIGPSWATLIVGVLAVVGVALTVRQRTVADKRAQAWQRITWCLERTTSADPAEAELGWDIYATVTDSPLITTTEQDVLVAVADRSARRALAEPDETEDTDNQNEQEDPR</sequence>
<feature type="region of interest" description="Disordered" evidence="1">
    <location>
        <begin position="90"/>
        <end position="111"/>
    </location>
</feature>
<evidence type="ECO:0008006" key="5">
    <source>
        <dbReference type="Google" id="ProtNLM"/>
    </source>
</evidence>